<gene>
    <name evidence="2" type="ORF">GLOINDRAFT_570</name>
</gene>
<proteinExistence type="predicted"/>
<accession>U9T7Z5</accession>
<name>U9T7Z5_RHIID</name>
<dbReference type="EMBL" id="KI294986">
    <property type="protein sequence ID" value="ESA03487.1"/>
    <property type="molecule type" value="Genomic_DNA"/>
</dbReference>
<sequence length="86" mass="9722">MPISCWICKGKFDIDIDEIKRLESKITYLKEKLEKFDKKSAEYNGIQSTIDKTTKAISSKKAKANKGLQSQIPDTGLEDPNPSYLP</sequence>
<feature type="region of interest" description="Disordered" evidence="1">
    <location>
        <begin position="61"/>
        <end position="86"/>
    </location>
</feature>
<evidence type="ECO:0000313" key="2">
    <source>
        <dbReference type="EMBL" id="ESA03487.1"/>
    </source>
</evidence>
<organism evidence="2">
    <name type="scientific">Rhizophagus irregularis (strain DAOM 181602 / DAOM 197198 / MUCL 43194)</name>
    <name type="common">Arbuscular mycorrhizal fungus</name>
    <name type="synonym">Glomus intraradices</name>
    <dbReference type="NCBI Taxonomy" id="747089"/>
    <lineage>
        <taxon>Eukaryota</taxon>
        <taxon>Fungi</taxon>
        <taxon>Fungi incertae sedis</taxon>
        <taxon>Mucoromycota</taxon>
        <taxon>Glomeromycotina</taxon>
        <taxon>Glomeromycetes</taxon>
        <taxon>Glomerales</taxon>
        <taxon>Glomeraceae</taxon>
        <taxon>Rhizophagus</taxon>
    </lineage>
</organism>
<evidence type="ECO:0000256" key="1">
    <source>
        <dbReference type="SAM" id="MobiDB-lite"/>
    </source>
</evidence>
<reference evidence="2" key="1">
    <citation type="submission" date="2013-07" db="EMBL/GenBank/DDBJ databases">
        <title>The genome of an arbuscular mycorrhizal fungus provides insights into the evolution of the oldest plant symbiosis.</title>
        <authorList>
            <consortium name="DOE Joint Genome Institute"/>
            <person name="Tisserant E."/>
            <person name="Malbreil M."/>
            <person name="Kuo A."/>
            <person name="Kohler A."/>
            <person name="Symeonidi A."/>
            <person name="Balestrini R."/>
            <person name="Charron P."/>
            <person name="Duensing N."/>
            <person name="Frei-dit-Frey N."/>
            <person name="Gianinazzi-Pearson V."/>
            <person name="Gilbert B."/>
            <person name="Handa Y."/>
            <person name="Hijri M."/>
            <person name="Kaul R."/>
            <person name="Kawaguchi M."/>
            <person name="Krajinski F."/>
            <person name="Lammers P."/>
            <person name="Lapierre D."/>
            <person name="Masclaux F.G."/>
            <person name="Murat C."/>
            <person name="Morin E."/>
            <person name="Ndikumana S."/>
            <person name="Pagni M."/>
            <person name="Petitpierre D."/>
            <person name="Requena N."/>
            <person name="Rosikiewicz P."/>
            <person name="Riley R."/>
            <person name="Saito K."/>
            <person name="San Clemente H."/>
            <person name="Shapiro H."/>
            <person name="van Tuinen D."/>
            <person name="Becard G."/>
            <person name="Bonfante P."/>
            <person name="Paszkowski U."/>
            <person name="Shachar-Hill Y."/>
            <person name="Young J.P."/>
            <person name="Sanders I.R."/>
            <person name="Henrissat B."/>
            <person name="Rensing S.A."/>
            <person name="Grigoriev I.V."/>
            <person name="Corradi N."/>
            <person name="Roux C."/>
            <person name="Martin F."/>
        </authorList>
    </citation>
    <scope>NUCLEOTIDE SEQUENCE</scope>
    <source>
        <strain evidence="2">DAOM 197198</strain>
    </source>
</reference>
<protein>
    <submittedName>
        <fullName evidence="2">Uncharacterized protein</fullName>
    </submittedName>
</protein>
<dbReference type="HOGENOM" id="CLU_2499031_0_0_1"/>
<dbReference type="AlphaFoldDB" id="U9T7Z5"/>